<feature type="transmembrane region" description="Helical" evidence="1">
    <location>
        <begin position="132"/>
        <end position="156"/>
    </location>
</feature>
<dbReference type="PROSITE" id="PS50244">
    <property type="entry name" value="S5A_REDUCTASE"/>
    <property type="match status" value="1"/>
</dbReference>
<feature type="transmembrane region" description="Helical" evidence="1">
    <location>
        <begin position="7"/>
        <end position="25"/>
    </location>
</feature>
<keyword evidence="1" id="KW-0472">Membrane</keyword>
<protein>
    <submittedName>
        <fullName evidence="2">Steroid 5-alpha reductase family enzyme</fullName>
    </submittedName>
</protein>
<dbReference type="AlphaFoldDB" id="A0A420WK32"/>
<dbReference type="RefSeq" id="WP_121099145.1">
    <property type="nucleotide sequence ID" value="NZ_RBII01000001.1"/>
</dbReference>
<dbReference type="Pfam" id="PF06966">
    <property type="entry name" value="DUF1295"/>
    <property type="match status" value="1"/>
</dbReference>
<feature type="transmembrane region" description="Helical" evidence="1">
    <location>
        <begin position="238"/>
        <end position="259"/>
    </location>
</feature>
<reference evidence="2 3" key="1">
    <citation type="submission" date="2018-10" db="EMBL/GenBank/DDBJ databases">
        <title>Genomic Encyclopedia of Type Strains, Phase IV (KMG-IV): sequencing the most valuable type-strain genomes for metagenomic binning, comparative biology and taxonomic classification.</title>
        <authorList>
            <person name="Goeker M."/>
        </authorList>
    </citation>
    <scope>NUCLEOTIDE SEQUENCE [LARGE SCALE GENOMIC DNA]</scope>
    <source>
        <strain evidence="2 3">DSM 22008</strain>
    </source>
</reference>
<proteinExistence type="predicted"/>
<dbReference type="InterPro" id="IPR010721">
    <property type="entry name" value="UstE-like"/>
</dbReference>
<comment type="caution">
    <text evidence="2">The sequence shown here is derived from an EMBL/GenBank/DDBJ whole genome shotgun (WGS) entry which is preliminary data.</text>
</comment>
<gene>
    <name evidence="2" type="ORF">DES40_0683</name>
</gene>
<feature type="transmembrane region" description="Helical" evidence="1">
    <location>
        <begin position="89"/>
        <end position="111"/>
    </location>
</feature>
<dbReference type="Gene3D" id="1.20.120.1630">
    <property type="match status" value="1"/>
</dbReference>
<accession>A0A420WK32</accession>
<keyword evidence="3" id="KW-1185">Reference proteome</keyword>
<dbReference type="PANTHER" id="PTHR32251">
    <property type="entry name" value="3-OXO-5-ALPHA-STEROID 4-DEHYDROGENASE"/>
    <property type="match status" value="1"/>
</dbReference>
<evidence type="ECO:0000313" key="2">
    <source>
        <dbReference type="EMBL" id="RKQ71368.1"/>
    </source>
</evidence>
<dbReference type="EMBL" id="RBII01000001">
    <property type="protein sequence ID" value="RKQ71368.1"/>
    <property type="molecule type" value="Genomic_DNA"/>
</dbReference>
<keyword evidence="1" id="KW-1133">Transmembrane helix</keyword>
<dbReference type="InParanoid" id="A0A420WK32"/>
<dbReference type="PANTHER" id="PTHR32251:SF17">
    <property type="entry name" value="STEROID 5-ALPHA REDUCTASE C-TERMINAL DOMAIN-CONTAINING PROTEIN"/>
    <property type="match status" value="1"/>
</dbReference>
<dbReference type="GO" id="GO:0016020">
    <property type="term" value="C:membrane"/>
    <property type="evidence" value="ECO:0007669"/>
    <property type="project" value="TreeGrafter"/>
</dbReference>
<name>A0A420WK32_9PROT</name>
<evidence type="ECO:0000256" key="1">
    <source>
        <dbReference type="SAM" id="Phobius"/>
    </source>
</evidence>
<feature type="transmembrane region" description="Helical" evidence="1">
    <location>
        <begin position="162"/>
        <end position="183"/>
    </location>
</feature>
<sequence length="288" mass="32447">MEKSIKLVIAILIFTAVGLTVSYIAGGEGKVAHDHSIFFLCALWAYFVNWVAFIPARVFKTEKYYDLTGAFTYITMIGLAVYLSDDLSLRSLVIVALVCLWSLRLGSFLFLRIRRDKGDKRFDDIKENGLRFFLTWTLQATWVVLTSACALAVITASKATSWDIFASLGLILWAIGISFEIIADAQKSAFRKNPANAGRFISTGLWSRSQHPNYFGEILLWIGISVMAIPVLEGWAWLAMISPFFVAFLILRVSGVPLLQKSAKKKWGDDPRYIDYHSKTPILIPRLF</sequence>
<dbReference type="OrthoDB" id="9779233at2"/>
<feature type="transmembrane region" description="Helical" evidence="1">
    <location>
        <begin position="214"/>
        <end position="232"/>
    </location>
</feature>
<dbReference type="Proteomes" id="UP000282211">
    <property type="component" value="Unassembled WGS sequence"/>
</dbReference>
<keyword evidence="1" id="KW-0812">Transmembrane</keyword>
<feature type="transmembrane region" description="Helical" evidence="1">
    <location>
        <begin position="64"/>
        <end position="83"/>
    </location>
</feature>
<evidence type="ECO:0000313" key="3">
    <source>
        <dbReference type="Proteomes" id="UP000282211"/>
    </source>
</evidence>
<organism evidence="2 3">
    <name type="scientific">Litorimonas taeanensis</name>
    <dbReference type="NCBI Taxonomy" id="568099"/>
    <lineage>
        <taxon>Bacteria</taxon>
        <taxon>Pseudomonadati</taxon>
        <taxon>Pseudomonadota</taxon>
        <taxon>Alphaproteobacteria</taxon>
        <taxon>Maricaulales</taxon>
        <taxon>Robiginitomaculaceae</taxon>
    </lineage>
</organism>
<feature type="transmembrane region" description="Helical" evidence="1">
    <location>
        <begin position="37"/>
        <end position="57"/>
    </location>
</feature>